<dbReference type="PANTHER" id="PTHR18964">
    <property type="entry name" value="ROK (REPRESSOR, ORF, KINASE) FAMILY"/>
    <property type="match status" value="1"/>
</dbReference>
<protein>
    <submittedName>
        <fullName evidence="2">ROK family protein</fullName>
    </submittedName>
</protein>
<dbReference type="Proteomes" id="UP000774570">
    <property type="component" value="Unassembled WGS sequence"/>
</dbReference>
<proteinExistence type="inferred from homology"/>
<reference evidence="2 3" key="1">
    <citation type="submission" date="2021-07" db="EMBL/GenBank/DDBJ databases">
        <title>Actinomadura sp. PM05-2 isolated from lichen.</title>
        <authorList>
            <person name="Somphong A."/>
            <person name="Phongsopitanun W."/>
            <person name="Tanasupawat S."/>
            <person name="Peongsungnone V."/>
        </authorList>
    </citation>
    <scope>NUCLEOTIDE SEQUENCE [LARGE SCALE GENOMIC DNA]</scope>
    <source>
        <strain evidence="2 3">PM05-2</strain>
    </source>
</reference>
<comment type="similarity">
    <text evidence="1">Belongs to the ROK (NagC/XylR) family.</text>
</comment>
<evidence type="ECO:0000256" key="1">
    <source>
        <dbReference type="ARBA" id="ARBA00006479"/>
    </source>
</evidence>
<dbReference type="Pfam" id="PF00480">
    <property type="entry name" value="ROK"/>
    <property type="match status" value="1"/>
</dbReference>
<organism evidence="2 3">
    <name type="scientific">Actinomadura parmotrematis</name>
    <dbReference type="NCBI Taxonomy" id="2864039"/>
    <lineage>
        <taxon>Bacteria</taxon>
        <taxon>Bacillati</taxon>
        <taxon>Actinomycetota</taxon>
        <taxon>Actinomycetes</taxon>
        <taxon>Streptosporangiales</taxon>
        <taxon>Thermomonosporaceae</taxon>
        <taxon>Actinomadura</taxon>
    </lineage>
</organism>
<keyword evidence="3" id="KW-1185">Reference proteome</keyword>
<accession>A0ABS7FLN3</accession>
<dbReference type="SUPFAM" id="SSF53067">
    <property type="entry name" value="Actin-like ATPase domain"/>
    <property type="match status" value="1"/>
</dbReference>
<name>A0ABS7FLN3_9ACTN</name>
<dbReference type="PANTHER" id="PTHR18964:SF169">
    <property type="entry name" value="N-ACETYLMANNOSAMINE KINASE"/>
    <property type="match status" value="1"/>
</dbReference>
<comment type="caution">
    <text evidence="2">The sequence shown here is derived from an EMBL/GenBank/DDBJ whole genome shotgun (WGS) entry which is preliminary data.</text>
</comment>
<dbReference type="RefSeq" id="WP_220162816.1">
    <property type="nucleotide sequence ID" value="NZ_JAIBOA010000001.1"/>
</dbReference>
<evidence type="ECO:0000313" key="3">
    <source>
        <dbReference type="Proteomes" id="UP000774570"/>
    </source>
</evidence>
<sequence length="298" mass="29825">MSRLAIDVGGTKVAFRLAGGDRPPRDAALRWPSPPGPEEDWTALAAEVARLRAGAAPIGAVGVALPAAVDPGGRVTAWPGRPGWVGVDVGARLRALFPGAAVRWADDGDLAALAEAERAGVRNAVYLGIGTGVGGGAVVDGRPVTGCEVGHLIVDRSAREERCDCGRTGCVQAAASGPAILRRAARLRGAPAAFADLRDGLAAGERWAAGALEPAWDALAAAVTGLGELLHPDIAVIGGGVAAGLPGFAGAVAERAAAYARPGYAAPAVRPAGLGGLSSLHGALLLAEREEARRGRNG</sequence>
<dbReference type="Gene3D" id="3.30.420.40">
    <property type="match status" value="2"/>
</dbReference>
<dbReference type="EMBL" id="JAIBOA010000001">
    <property type="protein sequence ID" value="MBW8481271.1"/>
    <property type="molecule type" value="Genomic_DNA"/>
</dbReference>
<dbReference type="InterPro" id="IPR043129">
    <property type="entry name" value="ATPase_NBD"/>
</dbReference>
<gene>
    <name evidence="2" type="ORF">K1Y72_02735</name>
</gene>
<evidence type="ECO:0000313" key="2">
    <source>
        <dbReference type="EMBL" id="MBW8481271.1"/>
    </source>
</evidence>
<dbReference type="InterPro" id="IPR000600">
    <property type="entry name" value="ROK"/>
</dbReference>